<feature type="region of interest" description="Disordered" evidence="1">
    <location>
        <begin position="776"/>
        <end position="852"/>
    </location>
</feature>
<evidence type="ECO:0000313" key="4">
    <source>
        <dbReference type="EMBL" id="WQF88296.1"/>
    </source>
</evidence>
<keyword evidence="2" id="KW-0472">Membrane</keyword>
<evidence type="ECO:0000313" key="5">
    <source>
        <dbReference type="Proteomes" id="UP001322277"/>
    </source>
</evidence>
<keyword evidence="5" id="KW-1185">Reference proteome</keyword>
<proteinExistence type="predicted"/>
<evidence type="ECO:0000256" key="3">
    <source>
        <dbReference type="SAM" id="SignalP"/>
    </source>
</evidence>
<keyword evidence="3" id="KW-0732">Signal</keyword>
<keyword evidence="2" id="KW-0812">Transmembrane</keyword>
<gene>
    <name evidence="4" type="ORF">CDEST_13310</name>
</gene>
<feature type="transmembrane region" description="Helical" evidence="2">
    <location>
        <begin position="960"/>
        <end position="981"/>
    </location>
</feature>
<keyword evidence="2" id="KW-1133">Transmembrane helix</keyword>
<dbReference type="GeneID" id="87949810"/>
<dbReference type="KEGG" id="cdet:87949810"/>
<feature type="region of interest" description="Disordered" evidence="1">
    <location>
        <begin position="191"/>
        <end position="248"/>
    </location>
</feature>
<feature type="compositionally biased region" description="Basic and acidic residues" evidence="1">
    <location>
        <begin position="782"/>
        <end position="818"/>
    </location>
</feature>
<dbReference type="EMBL" id="CP137313">
    <property type="protein sequence ID" value="WQF88296.1"/>
    <property type="molecule type" value="Genomic_DNA"/>
</dbReference>
<dbReference type="RefSeq" id="XP_062785517.1">
    <property type="nucleotide sequence ID" value="XM_062929466.1"/>
</dbReference>
<feature type="transmembrane region" description="Helical" evidence="2">
    <location>
        <begin position="1001"/>
        <end position="1020"/>
    </location>
</feature>
<feature type="chain" id="PRO_5043937700" evidence="3">
    <location>
        <begin position="23"/>
        <end position="1273"/>
    </location>
</feature>
<evidence type="ECO:0000256" key="2">
    <source>
        <dbReference type="SAM" id="Phobius"/>
    </source>
</evidence>
<organism evidence="4 5">
    <name type="scientific">Colletotrichum destructivum</name>
    <dbReference type="NCBI Taxonomy" id="34406"/>
    <lineage>
        <taxon>Eukaryota</taxon>
        <taxon>Fungi</taxon>
        <taxon>Dikarya</taxon>
        <taxon>Ascomycota</taxon>
        <taxon>Pezizomycotina</taxon>
        <taxon>Sordariomycetes</taxon>
        <taxon>Hypocreomycetidae</taxon>
        <taxon>Glomerellales</taxon>
        <taxon>Glomerellaceae</taxon>
        <taxon>Colletotrichum</taxon>
        <taxon>Colletotrichum destructivum species complex</taxon>
    </lineage>
</organism>
<feature type="region of interest" description="Disordered" evidence="1">
    <location>
        <begin position="323"/>
        <end position="357"/>
    </location>
</feature>
<reference evidence="5" key="1">
    <citation type="journal article" date="2023" name="bioRxiv">
        <title>Complete genome of the Medicago anthracnose fungus, Colletotrichum destructivum, reveals a mini-chromosome-like region within a core chromosome.</title>
        <authorList>
            <person name="Lapalu N."/>
            <person name="Simon A."/>
            <person name="Lu A."/>
            <person name="Plaumann P.-L."/>
            <person name="Amselem J."/>
            <person name="Pigne S."/>
            <person name="Auger A."/>
            <person name="Koch C."/>
            <person name="Dallery J.-F."/>
            <person name="O'Connell R.J."/>
        </authorList>
    </citation>
    <scope>NUCLEOTIDE SEQUENCE [LARGE SCALE GENOMIC DNA]</scope>
    <source>
        <strain evidence="5">CBS 520.97</strain>
    </source>
</reference>
<feature type="compositionally biased region" description="Low complexity" evidence="1">
    <location>
        <begin position="195"/>
        <end position="236"/>
    </location>
</feature>
<feature type="compositionally biased region" description="Basic and acidic residues" evidence="1">
    <location>
        <begin position="326"/>
        <end position="338"/>
    </location>
</feature>
<sequence length="1273" mass="140635">MARLFLILLAFLEAFAFGLSLASPESRGQLHYVRRFENTTTNTTWGQGVQTTCQIGVSSCSRVNIIIWPNTTGLHADGCKHLVNHDCYDTRIEAGNRNHPWYHQRWKDHCQSHDNSCRDSNCGFVGIIRDDHSERSVVDLGVRSTSELFGADRTADCTADCAAVINTTAHYFSGSLFVIFIRRDRPPSIQPGLGTVSSSSTSLSKTSLSNTKLSSTRSSTSLSTASPVSTASSKSTDPPPETLTVLPTGASFQTLTGATYTSPRYITTTSPGSDDPTIVPIIIPFVGPPQICFGCIIKFPPNIKIDIPEFCIQLLGLKIGNCPPKRNKDGKDDGKDDDKNDDEDDDDKSKSKTRTKTHLSTATTTSSSCTATVTATQKSVFCSVTLGNTADAECYTSVYTTVKECSVLASATTATSTYTSMPSAILCGPDSCGGRSCAIKDIKRSEDSAAQDLVRRGDPSLGKWPDPSDHENHEGFIVSQIDAIAEDTAKKERYTPKLVEHGPNDGPSANWTTFKDNVEAIGLEGLYGCTSIVIVSRKGAWISHIWQTTMDPEEEDKAEDDSSMDPFEHLIEVELPYRIPPDMEYYKFYEYGLEDMKDHPEDGDAGVMFGNSKDGATDTPQSLNMKAFIVTPRKWTYPEVYYDARGRMIPHQVLAHVDFRKGTIRYPDQVRALQTAVTDVYGDIPVEVIDYNPTIVRPENWAAFQWTGKLIVNGELMPIPEYHGRLSRGNVRGKILLQYQPAATCQDEAEWRLWVEGQPAGDRLDKWPPLAGQIFLSLSEPGKPDPSDEKDPADKSPSDEKDPSDKSPSDKKVERRQVCELPNKSKNPILATPTSVGVSVSPPVSQGGSSTRAGIEVTLSRNGSVASQTLTSVGSGFLPTSTLVPGGPYEHNSSSLVTTWMTGVPSSMLNTFTLMVPTTSPILPEHYVLFLPLLFLASQHIGHHNNLVHKPRKHRYKEHYVLFLFFLFFLFLLRFLFLVFVANQHTGNHNHLVNKPGKHYVEEHCVVFLPFLFLLLLFLANQNIGQHNNLVNRPGKHGVEEHYVLLSSPLSLLANHHIGHHKNVIKFNLLHTRTMPTMPTIVTQTTTSKPATTSSKDTLVVIPIKDKPITSQKPVPASSEAVAIFYTETLSADDDDGKKLLREGAWYMFPVMAANAANFNPCNQYPMGHLQLHEPLNINSVPWPPPLDGEKPFFDHRKCKYKGGNGPRGFGKMSCDDVPEFDCERHPRAKELLECGPHPRAEQNFKPRIVCKFPVLEPAGRTQNMKDAIGQPS</sequence>
<dbReference type="AlphaFoldDB" id="A0AAX4IYY2"/>
<accession>A0AAX4IYY2</accession>
<evidence type="ECO:0000256" key="1">
    <source>
        <dbReference type="SAM" id="MobiDB-lite"/>
    </source>
</evidence>
<dbReference type="Proteomes" id="UP001322277">
    <property type="component" value="Chromosome 9"/>
</dbReference>
<feature type="compositionally biased region" description="Low complexity" evidence="1">
    <location>
        <begin position="832"/>
        <end position="851"/>
    </location>
</feature>
<name>A0AAX4IYY2_9PEZI</name>
<feature type="signal peptide" evidence="3">
    <location>
        <begin position="1"/>
        <end position="22"/>
    </location>
</feature>
<protein>
    <submittedName>
        <fullName evidence="4">Uncharacterized protein</fullName>
    </submittedName>
</protein>